<dbReference type="EMBL" id="JABWGO010000024">
    <property type="protein sequence ID" value="NUW47023.1"/>
    <property type="molecule type" value="Genomic_DNA"/>
</dbReference>
<evidence type="ECO:0000313" key="3">
    <source>
        <dbReference type="Proteomes" id="UP000546126"/>
    </source>
</evidence>
<gene>
    <name evidence="2" type="ORF">HT134_44020</name>
</gene>
<dbReference type="NCBIfam" id="NF041492">
    <property type="entry name" value="MobF"/>
    <property type="match status" value="1"/>
</dbReference>
<dbReference type="InterPro" id="IPR014862">
    <property type="entry name" value="TrwC"/>
</dbReference>
<reference evidence="2 3" key="1">
    <citation type="submission" date="2020-06" db="EMBL/GenBank/DDBJ databases">
        <authorList>
            <person name="Chanama M."/>
        </authorList>
    </citation>
    <scope>NUCLEOTIDE SEQUENCE [LARGE SCALE GENOMIC DNA]</scope>
    <source>
        <strain evidence="2 3">TBRC6557</strain>
    </source>
</reference>
<dbReference type="Proteomes" id="UP000546126">
    <property type="component" value="Unassembled WGS sequence"/>
</dbReference>
<feature type="non-terminal residue" evidence="2">
    <location>
        <position position="317"/>
    </location>
</feature>
<protein>
    <submittedName>
        <fullName evidence="2">Relaxase domain-containing protein</fullName>
    </submittedName>
</protein>
<comment type="caution">
    <text evidence="2">The sequence shown here is derived from an EMBL/GenBank/DDBJ whole genome shotgun (WGS) entry which is preliminary data.</text>
</comment>
<dbReference type="RefSeq" id="WP_175606462.1">
    <property type="nucleotide sequence ID" value="NZ_JABWGO010000024.1"/>
</dbReference>
<dbReference type="Pfam" id="PF08751">
    <property type="entry name" value="TrwC"/>
    <property type="match status" value="1"/>
</dbReference>
<proteinExistence type="predicted"/>
<dbReference type="AlphaFoldDB" id="A0A7Y6IZQ4"/>
<evidence type="ECO:0000313" key="2">
    <source>
        <dbReference type="EMBL" id="NUW47023.1"/>
    </source>
</evidence>
<accession>A0A7Y6IZQ4</accession>
<name>A0A7Y6IZQ4_9ACTN</name>
<dbReference type="SUPFAM" id="SSF55464">
    <property type="entry name" value="Origin of replication-binding domain, RBD-like"/>
    <property type="match status" value="1"/>
</dbReference>
<organism evidence="2 3">
    <name type="scientific">Nonomuraea rhodomycinica</name>
    <dbReference type="NCBI Taxonomy" id="1712872"/>
    <lineage>
        <taxon>Bacteria</taxon>
        <taxon>Bacillati</taxon>
        <taxon>Actinomycetota</taxon>
        <taxon>Actinomycetes</taxon>
        <taxon>Streptosporangiales</taxon>
        <taxon>Streptosporangiaceae</taxon>
        <taxon>Nonomuraea</taxon>
    </lineage>
</organism>
<sequence>MLSMSTGYDPGYLTATAAGAENYYLSASGGEHGEPPGRWTGAGCAKLGLVGNVDPDVMKAIYAHLEDPRDPSGKSTLGKAPRRYKSAEELLAAKLANEPEATPERIKALTLEASDASRSAVLFHDATFSPAKSVSLMHAGYQAAAAKARAAGDLATAERMDGYAEQVWAAVRAGSAAAMEYLQEEAGYSRTGYHGAIPRDPVTGRKLADHSTGQFVEAKEWVIASFDQHTSRNGDPQLHIHNAILNRVECPDGEWRTIDSRAMRKARPAAAAIAERVMEEQLTRDFGVKFATRPDGKAREIVGISQEQRDLYSSRRA</sequence>
<feature type="domain" description="TrwC relaxase" evidence="1">
    <location>
        <begin position="12"/>
        <end position="317"/>
    </location>
</feature>
<evidence type="ECO:0000259" key="1">
    <source>
        <dbReference type="Pfam" id="PF08751"/>
    </source>
</evidence>
<keyword evidence="3" id="KW-1185">Reference proteome</keyword>